<dbReference type="Pfam" id="PF00512">
    <property type="entry name" value="HisKA"/>
    <property type="match status" value="1"/>
</dbReference>
<evidence type="ECO:0000256" key="2">
    <source>
        <dbReference type="ARBA" id="ARBA00012438"/>
    </source>
</evidence>
<evidence type="ECO:0000313" key="11">
    <source>
        <dbReference type="Proteomes" id="UP000315648"/>
    </source>
</evidence>
<evidence type="ECO:0000313" key="10">
    <source>
        <dbReference type="EMBL" id="TSJ78124.1"/>
    </source>
</evidence>
<dbReference type="Pfam" id="PF00072">
    <property type="entry name" value="Response_reg"/>
    <property type="match status" value="1"/>
</dbReference>
<dbReference type="PROSITE" id="PS50109">
    <property type="entry name" value="HIS_KIN"/>
    <property type="match status" value="1"/>
</dbReference>
<evidence type="ECO:0000256" key="4">
    <source>
        <dbReference type="ARBA" id="ARBA00022679"/>
    </source>
</evidence>
<evidence type="ECO:0000256" key="6">
    <source>
        <dbReference type="PROSITE-ProRule" id="PRU00169"/>
    </source>
</evidence>
<feature type="modified residue" description="4-aspartylphosphate" evidence="6">
    <location>
        <position position="61"/>
    </location>
</feature>
<dbReference type="SUPFAM" id="SSF47384">
    <property type="entry name" value="Homodimeric domain of signal transducing histidine kinase"/>
    <property type="match status" value="1"/>
</dbReference>
<keyword evidence="7" id="KW-0175">Coiled coil</keyword>
<dbReference type="PROSITE" id="PS50110">
    <property type="entry name" value="RESPONSE_REGULATORY"/>
    <property type="match status" value="1"/>
</dbReference>
<dbReference type="Gene3D" id="3.30.565.10">
    <property type="entry name" value="Histidine kinase-like ATPase, C-terminal domain"/>
    <property type="match status" value="1"/>
</dbReference>
<dbReference type="InterPro" id="IPR003661">
    <property type="entry name" value="HisK_dim/P_dom"/>
</dbReference>
<reference evidence="10 11" key="1">
    <citation type="submission" date="2019-07" db="EMBL/GenBank/DDBJ databases">
        <title>Description of 53C-WASEF.</title>
        <authorList>
            <person name="Pitt A."/>
            <person name="Hahn M.W."/>
        </authorList>
    </citation>
    <scope>NUCLEOTIDE SEQUENCE [LARGE SCALE GENOMIC DNA]</scope>
    <source>
        <strain evidence="10 11">53C-WASEF</strain>
    </source>
</reference>
<organism evidence="10 11">
    <name type="scientific">Rariglobus hedericola</name>
    <dbReference type="NCBI Taxonomy" id="2597822"/>
    <lineage>
        <taxon>Bacteria</taxon>
        <taxon>Pseudomonadati</taxon>
        <taxon>Verrucomicrobiota</taxon>
        <taxon>Opitutia</taxon>
        <taxon>Opitutales</taxon>
        <taxon>Opitutaceae</taxon>
        <taxon>Rariglobus</taxon>
    </lineage>
</organism>
<comment type="catalytic activity">
    <reaction evidence="1">
        <text>ATP + protein L-histidine = ADP + protein N-phospho-L-histidine.</text>
        <dbReference type="EC" id="2.7.13.3"/>
    </reaction>
</comment>
<dbReference type="SMART" id="SM00388">
    <property type="entry name" value="HisKA"/>
    <property type="match status" value="1"/>
</dbReference>
<dbReference type="GO" id="GO:0000156">
    <property type="term" value="F:phosphorelay response regulator activity"/>
    <property type="evidence" value="ECO:0007669"/>
    <property type="project" value="TreeGrafter"/>
</dbReference>
<dbReference type="Gene3D" id="1.10.287.130">
    <property type="match status" value="1"/>
</dbReference>
<keyword evidence="11" id="KW-1185">Reference proteome</keyword>
<proteinExistence type="predicted"/>
<sequence length="408" mass="45217">MNDAMPETHVIKFLIVDDLDPNLLALRALLQRDGLEILQARSGSEALELLLVHEVALAILDVQMPGMDGFELAELMRGTERTRRVPIIFLTAGAVDMQRRFRGYELGAVDFLFKPIEPHILQSKAGVFFELAKQREHLQAAQLKLSHYAANLEKIVEERTAQLQETVQELEAFSYSIAHDMRAPLRGMQSFSRLLLEDHAAGLDATGVDFLQRIAGSANRLDGLIRDVLDYTRVLRADVILAPIDLNLLLADILATYPNLHPTNADIRVTGTLPKILGHEAFLTQCLSNLLGNAVKFVRPGLMPLVKIWAQSPSPSIVPDHSGPDFVRLWIEDNGIGIAEKDRVRIFRMFERIHPADKYDGTGIGLTIARKAAERMGGSIGVDPESSKGTRFWIDLKIAGPSSQASVD</sequence>
<comment type="caution">
    <text evidence="10">The sequence shown here is derived from an EMBL/GenBank/DDBJ whole genome shotgun (WGS) entry which is preliminary data.</text>
</comment>
<dbReference type="InterPro" id="IPR036890">
    <property type="entry name" value="HATPase_C_sf"/>
</dbReference>
<evidence type="ECO:0000256" key="3">
    <source>
        <dbReference type="ARBA" id="ARBA00022553"/>
    </source>
</evidence>
<evidence type="ECO:0000259" key="9">
    <source>
        <dbReference type="PROSITE" id="PS50110"/>
    </source>
</evidence>
<dbReference type="EMBL" id="VMBG01000001">
    <property type="protein sequence ID" value="TSJ78124.1"/>
    <property type="molecule type" value="Genomic_DNA"/>
</dbReference>
<dbReference type="InterPro" id="IPR001789">
    <property type="entry name" value="Sig_transdc_resp-reg_receiver"/>
</dbReference>
<dbReference type="InterPro" id="IPR050351">
    <property type="entry name" value="BphY/WalK/GraS-like"/>
</dbReference>
<dbReference type="Gene3D" id="3.40.50.2300">
    <property type="match status" value="1"/>
</dbReference>
<dbReference type="RefSeq" id="WP_415663341.1">
    <property type="nucleotide sequence ID" value="NZ_CBCRVV010000001.1"/>
</dbReference>
<keyword evidence="5" id="KW-0418">Kinase</keyword>
<dbReference type="SMART" id="SM00387">
    <property type="entry name" value="HATPase_c"/>
    <property type="match status" value="1"/>
</dbReference>
<dbReference type="PANTHER" id="PTHR42878">
    <property type="entry name" value="TWO-COMPONENT HISTIDINE KINASE"/>
    <property type="match status" value="1"/>
</dbReference>
<evidence type="ECO:0000256" key="7">
    <source>
        <dbReference type="SAM" id="Coils"/>
    </source>
</evidence>
<feature type="domain" description="Response regulatory" evidence="9">
    <location>
        <begin position="12"/>
        <end position="129"/>
    </location>
</feature>
<dbReference type="GO" id="GO:0030295">
    <property type="term" value="F:protein kinase activator activity"/>
    <property type="evidence" value="ECO:0007669"/>
    <property type="project" value="TreeGrafter"/>
</dbReference>
<evidence type="ECO:0000259" key="8">
    <source>
        <dbReference type="PROSITE" id="PS50109"/>
    </source>
</evidence>
<dbReference type="GO" id="GO:0000155">
    <property type="term" value="F:phosphorelay sensor kinase activity"/>
    <property type="evidence" value="ECO:0007669"/>
    <property type="project" value="InterPro"/>
</dbReference>
<dbReference type="AlphaFoldDB" id="A0A556QNB5"/>
<protein>
    <recommendedName>
        <fullName evidence="2">histidine kinase</fullName>
        <ecNumber evidence="2">2.7.13.3</ecNumber>
    </recommendedName>
</protein>
<dbReference type="InterPro" id="IPR011006">
    <property type="entry name" value="CheY-like_superfamily"/>
</dbReference>
<keyword evidence="4" id="KW-0808">Transferase</keyword>
<dbReference type="InterPro" id="IPR005467">
    <property type="entry name" value="His_kinase_dom"/>
</dbReference>
<dbReference type="EC" id="2.7.13.3" evidence="2"/>
<dbReference type="InterPro" id="IPR004358">
    <property type="entry name" value="Sig_transdc_His_kin-like_C"/>
</dbReference>
<dbReference type="PRINTS" id="PR00344">
    <property type="entry name" value="BCTRLSENSOR"/>
</dbReference>
<dbReference type="Pfam" id="PF02518">
    <property type="entry name" value="HATPase_c"/>
    <property type="match status" value="1"/>
</dbReference>
<feature type="domain" description="Histidine kinase" evidence="8">
    <location>
        <begin position="176"/>
        <end position="400"/>
    </location>
</feature>
<dbReference type="SUPFAM" id="SSF55874">
    <property type="entry name" value="ATPase domain of HSP90 chaperone/DNA topoisomerase II/histidine kinase"/>
    <property type="match status" value="1"/>
</dbReference>
<dbReference type="SMART" id="SM00448">
    <property type="entry name" value="REC"/>
    <property type="match status" value="1"/>
</dbReference>
<dbReference type="CDD" id="cd00082">
    <property type="entry name" value="HisKA"/>
    <property type="match status" value="1"/>
</dbReference>
<dbReference type="InterPro" id="IPR003594">
    <property type="entry name" value="HATPase_dom"/>
</dbReference>
<gene>
    <name evidence="10" type="ORF">FPL22_02095</name>
</gene>
<dbReference type="PANTHER" id="PTHR42878:SF15">
    <property type="entry name" value="BACTERIOPHYTOCHROME"/>
    <property type="match status" value="1"/>
</dbReference>
<feature type="coiled-coil region" evidence="7">
    <location>
        <begin position="138"/>
        <end position="169"/>
    </location>
</feature>
<name>A0A556QNB5_9BACT</name>
<dbReference type="Proteomes" id="UP000315648">
    <property type="component" value="Unassembled WGS sequence"/>
</dbReference>
<dbReference type="GO" id="GO:0007234">
    <property type="term" value="P:osmosensory signaling via phosphorelay pathway"/>
    <property type="evidence" value="ECO:0007669"/>
    <property type="project" value="TreeGrafter"/>
</dbReference>
<dbReference type="InterPro" id="IPR036097">
    <property type="entry name" value="HisK_dim/P_sf"/>
</dbReference>
<accession>A0A556QNB5</accession>
<evidence type="ECO:0000256" key="5">
    <source>
        <dbReference type="ARBA" id="ARBA00022777"/>
    </source>
</evidence>
<evidence type="ECO:0000256" key="1">
    <source>
        <dbReference type="ARBA" id="ARBA00000085"/>
    </source>
</evidence>
<keyword evidence="3 6" id="KW-0597">Phosphoprotein</keyword>
<dbReference type="SUPFAM" id="SSF52172">
    <property type="entry name" value="CheY-like"/>
    <property type="match status" value="1"/>
</dbReference>